<gene>
    <name evidence="5" type="primary">ycgJ</name>
    <name evidence="5" type="ORF">ERS137941_02838</name>
    <name evidence="6" type="ORF">ERS137959_03013</name>
    <name evidence="7" type="ORF">I6I39_13190</name>
</gene>
<dbReference type="Proteomes" id="UP000041601">
    <property type="component" value="Unassembled WGS sequence"/>
</dbReference>
<dbReference type="GO" id="GO:0032259">
    <property type="term" value="P:methylation"/>
    <property type="evidence" value="ECO:0007669"/>
    <property type="project" value="UniProtKB-KW"/>
</dbReference>
<evidence type="ECO:0000313" key="6">
    <source>
        <dbReference type="EMBL" id="CNE10974.1"/>
    </source>
</evidence>
<dbReference type="GeneID" id="31410136"/>
<evidence type="ECO:0000313" key="5">
    <source>
        <dbReference type="EMBL" id="CFQ67316.1"/>
    </source>
</evidence>
<evidence type="ECO:0000256" key="3">
    <source>
        <dbReference type="ARBA" id="ARBA00022679"/>
    </source>
</evidence>
<dbReference type="PANTHER" id="PTHR44942">
    <property type="entry name" value="METHYLTRANSF_11 DOMAIN-CONTAINING PROTEIN"/>
    <property type="match status" value="1"/>
</dbReference>
<name>A0A0E1NCW0_YEREN</name>
<dbReference type="EMBL" id="CGBR01000021">
    <property type="protein sequence ID" value="CFQ67316.1"/>
    <property type="molecule type" value="Genomic_DNA"/>
</dbReference>
<protein>
    <submittedName>
        <fullName evidence="7">Class I SAM-dependent methyltransferase</fullName>
    </submittedName>
    <submittedName>
        <fullName evidence="5">Sam-dependent methyltransferase YafE</fullName>
        <ecNumber evidence="5">2.1.1.-</ecNumber>
    </submittedName>
</protein>
<organism evidence="5 9">
    <name type="scientific">Yersinia enterocolitica</name>
    <dbReference type="NCBI Taxonomy" id="630"/>
    <lineage>
        <taxon>Bacteria</taxon>
        <taxon>Pseudomonadati</taxon>
        <taxon>Pseudomonadota</taxon>
        <taxon>Gammaproteobacteria</taxon>
        <taxon>Enterobacterales</taxon>
        <taxon>Yersiniaceae</taxon>
        <taxon>Yersinia</taxon>
    </lineage>
</organism>
<keyword evidence="2 5" id="KW-0489">Methyltransferase</keyword>
<dbReference type="KEGG" id="yet:CH48_2644"/>
<dbReference type="Pfam" id="PF08241">
    <property type="entry name" value="Methyltransf_11"/>
    <property type="match status" value="1"/>
</dbReference>
<feature type="domain" description="Methyltransferase type 11" evidence="4">
    <location>
        <begin position="50"/>
        <end position="146"/>
    </location>
</feature>
<evidence type="ECO:0000259" key="4">
    <source>
        <dbReference type="Pfam" id="PF08241"/>
    </source>
</evidence>
<accession>A0A0E1NCW0</accession>
<dbReference type="AlphaFoldDB" id="A0A0E1NCW0"/>
<reference evidence="5 9" key="1">
    <citation type="submission" date="2015-03" db="EMBL/GenBank/DDBJ databases">
        <authorList>
            <person name="Murphy D."/>
        </authorList>
    </citation>
    <scope>NUCLEOTIDE SEQUENCE [LARGE SCALE GENOMIC DNA]</scope>
    <source>
        <strain evidence="5 9">IP26249</strain>
    </source>
</reference>
<reference evidence="7 10" key="3">
    <citation type="submission" date="2021-01" db="EMBL/GenBank/DDBJ databases">
        <title>FDA dAtabase for Regulatory Grade micrObial Sequences (FDA-ARGOS): Supporting development and validation of Infectious Disease Dx tests.</title>
        <authorList>
            <person name="Blissenbach B."/>
            <person name="Krut O."/>
            <person name="Tallon L."/>
            <person name="Sadzewicz L."/>
            <person name="Zhao X."/>
            <person name="Boylan J."/>
            <person name="Ott S."/>
            <person name="Bowen H."/>
            <person name="Vavikolanu K."/>
            <person name="Mehta A."/>
            <person name="Aluvathingal J."/>
            <person name="Nadendla S."/>
            <person name="Yan Y."/>
            <person name="Sichtig H."/>
        </authorList>
    </citation>
    <scope>NUCLEOTIDE SEQUENCE [LARGE SCALE GENOMIC DNA]</scope>
    <source>
        <strain evidence="7 10">FDAARGOS_1082</strain>
    </source>
</reference>
<dbReference type="EMBL" id="CP068146">
    <property type="protein sequence ID" value="QQU45935.1"/>
    <property type="molecule type" value="Genomic_DNA"/>
</dbReference>
<evidence type="ECO:0000256" key="2">
    <source>
        <dbReference type="ARBA" id="ARBA00022603"/>
    </source>
</evidence>
<dbReference type="PANTHER" id="PTHR44942:SF4">
    <property type="entry name" value="METHYLTRANSFERASE TYPE 11 DOMAIN-CONTAINING PROTEIN"/>
    <property type="match status" value="1"/>
</dbReference>
<dbReference type="InterPro" id="IPR029063">
    <property type="entry name" value="SAM-dependent_MTases_sf"/>
</dbReference>
<dbReference type="PATRIC" id="fig|630.129.peg.981"/>
<reference evidence="6 8" key="2">
    <citation type="submission" date="2015-03" db="EMBL/GenBank/DDBJ databases">
        <authorList>
            <consortium name="Pathogen Informatics"/>
            <person name="Murphy D."/>
        </authorList>
    </citation>
    <scope>NUCLEOTIDE SEQUENCE [LARGE SCALE GENOMIC DNA]</scope>
    <source>
        <strain evidence="6 8">IP05342</strain>
    </source>
</reference>
<dbReference type="Proteomes" id="UP000595309">
    <property type="component" value="Chromosome"/>
</dbReference>
<dbReference type="EC" id="2.1.1.-" evidence="5"/>
<evidence type="ECO:0000313" key="10">
    <source>
        <dbReference type="Proteomes" id="UP000595309"/>
    </source>
</evidence>
<keyword evidence="8" id="KW-1185">Reference proteome</keyword>
<dbReference type="SUPFAM" id="SSF53335">
    <property type="entry name" value="S-adenosyl-L-methionine-dependent methyltransferases"/>
    <property type="match status" value="1"/>
</dbReference>
<sequence>MTTQNSHKDAVERQFGDQANAYLTSTVHAQGKDLQRLATLLQPHGDAHLLDLGCGAGHASFTAAAAVESVVSYDLSAQMLDVVSQAATDKKLTNIEVKQGLAESLPFDDQSFDIVISRYSAHHWHDVGQALREVKRVLRPGGKVIFMDVVSPGHPVLDIYLQTVEVLRDTSHVRNYAPGEWLALFTEAGLIINEVTSDRLYLEFSSWIARMRTPTHFATAIRELQKSASDSVINHYEIQPDGSFTSDIMMIVAKRI</sequence>
<dbReference type="RefSeq" id="WP_005160539.1">
    <property type="nucleotide sequence ID" value="NZ_CGBC01000016.1"/>
</dbReference>
<dbReference type="InterPro" id="IPR013216">
    <property type="entry name" value="Methyltransf_11"/>
</dbReference>
<proteinExistence type="inferred from homology"/>
<dbReference type="Proteomes" id="UP000048841">
    <property type="component" value="Unassembled WGS sequence"/>
</dbReference>
<dbReference type="EMBL" id="CPXJ01000038">
    <property type="protein sequence ID" value="CNE10974.1"/>
    <property type="molecule type" value="Genomic_DNA"/>
</dbReference>
<evidence type="ECO:0000313" key="9">
    <source>
        <dbReference type="Proteomes" id="UP000048841"/>
    </source>
</evidence>
<evidence type="ECO:0000313" key="7">
    <source>
        <dbReference type="EMBL" id="QQU45935.1"/>
    </source>
</evidence>
<dbReference type="InterPro" id="IPR051052">
    <property type="entry name" value="Diverse_substrate_MTase"/>
</dbReference>
<comment type="similarity">
    <text evidence="1">Belongs to the methyltransferase superfamily.</text>
</comment>
<keyword evidence="3 5" id="KW-0808">Transferase</keyword>
<evidence type="ECO:0000256" key="1">
    <source>
        <dbReference type="ARBA" id="ARBA00008361"/>
    </source>
</evidence>
<dbReference type="CDD" id="cd02440">
    <property type="entry name" value="AdoMet_MTases"/>
    <property type="match status" value="1"/>
</dbReference>
<evidence type="ECO:0000313" key="8">
    <source>
        <dbReference type="Proteomes" id="UP000041601"/>
    </source>
</evidence>
<dbReference type="OMA" id="FDFDWWC"/>
<dbReference type="Gene3D" id="3.40.50.150">
    <property type="entry name" value="Vaccinia Virus protein VP39"/>
    <property type="match status" value="1"/>
</dbReference>
<dbReference type="GO" id="GO:0008757">
    <property type="term" value="F:S-adenosylmethionine-dependent methyltransferase activity"/>
    <property type="evidence" value="ECO:0007669"/>
    <property type="project" value="InterPro"/>
</dbReference>